<organism evidence="2 3">
    <name type="scientific">Sphenodon punctatus</name>
    <name type="common">Tuatara</name>
    <name type="synonym">Hatteria punctata</name>
    <dbReference type="NCBI Taxonomy" id="8508"/>
    <lineage>
        <taxon>Eukaryota</taxon>
        <taxon>Metazoa</taxon>
        <taxon>Chordata</taxon>
        <taxon>Craniata</taxon>
        <taxon>Vertebrata</taxon>
        <taxon>Euteleostomi</taxon>
        <taxon>Lepidosauria</taxon>
        <taxon>Sphenodontia</taxon>
        <taxon>Sphenodontidae</taxon>
        <taxon>Sphenodon</taxon>
    </lineage>
</organism>
<name>A0A8D0H6L3_SPHPU</name>
<reference evidence="2" key="1">
    <citation type="submission" date="2025-08" db="UniProtKB">
        <authorList>
            <consortium name="Ensembl"/>
        </authorList>
    </citation>
    <scope>IDENTIFICATION</scope>
</reference>
<dbReference type="GeneTree" id="ENSGT00390000002316"/>
<accession>A0A8D0H6L3</accession>
<dbReference type="PROSITE" id="PS50235">
    <property type="entry name" value="USP_3"/>
    <property type="match status" value="1"/>
</dbReference>
<reference evidence="2" key="2">
    <citation type="submission" date="2025-09" db="UniProtKB">
        <authorList>
            <consortium name="Ensembl"/>
        </authorList>
    </citation>
    <scope>IDENTIFICATION</scope>
</reference>
<sequence>MVSLDILPKAESHLNEIRNIIFAQLQPQLRCKLGQEESPVFALPLLLKKDRQIEKLLLCSYSWKFECLLCGRKHQDRHTKVLTTFTNIVPEWHPLNAVHVAPCNNCKDTSQRRKMILEKMPSVLMMHFVEGLPHNDLKTYSFQFQGDFYQITVVIQYVKDPKHFITWILNSDGTWLECDDLKGPYCCRRERFGVPSSEIHIVIWERKSLQVPQKLSSQLHSEKLKDLPVEEAQSHSPVTRWDVDNSVNKIPVKCPEKDNFDVTINDQQNGVGGNDSNLLSGLEHLTAEDVITLTLVEIPIDSEGKPLENRQMVAANLVAETGILEQQESAAACAHQAPRMRDVQLLPATTNVCTQLENASVSLGQFNQANTEPIVPTNNSSYLPETSHIQGTEAKAIPVAIKHAKELSQEPLPNKRLSLMGDIMHKTSDLKNSRKNVNNSQIATVSAIANSSQPLQRHEKKAFVGSWVKSFLNKCPSFMPGSTSAQLSKEKSYKKPLIQKVTELHPHVKGAENFCGFQAEGTKKAIMKETQKLPPSLSNSTALSPSAHLPIVEKGPKTMNNHISSFGSLDKVVQPNLINLNSKHGHNRHESPKSIVKVTESETDKTHKLRLKLLKKLKAKKDKLALLDSLAKGQARRGSSLKGNGKAVSQLGLRKESESLEGFLRELQHQIDIVDSESLYSTSTTMSLCSSPGNDNFLAELLSPTATVASLENSKDDECRYLEMGSSSTTSPVPSEKDVTCYINNDHNYSSPVRESKREGDTDLLINQPCSEKLNFESPTKEDILDDLLSTSALNSIPSDLDLPHFDESLLKFVE</sequence>
<dbReference type="GO" id="GO:0015030">
    <property type="term" value="C:Cajal body"/>
    <property type="evidence" value="ECO:0007669"/>
    <property type="project" value="Ensembl"/>
</dbReference>
<dbReference type="PANTHER" id="PTHR15294:SF3">
    <property type="entry name" value="SUMO-SPECIFIC ISOPEPTIDASE USPL1"/>
    <property type="match status" value="1"/>
</dbReference>
<dbReference type="GO" id="GO:0016926">
    <property type="term" value="P:protein desumoylation"/>
    <property type="evidence" value="ECO:0007669"/>
    <property type="project" value="Ensembl"/>
</dbReference>
<dbReference type="InterPro" id="IPR029388">
    <property type="entry name" value="DUF4650"/>
</dbReference>
<dbReference type="Pfam" id="PF15509">
    <property type="entry name" value="DUF4650"/>
    <property type="match status" value="1"/>
</dbReference>
<evidence type="ECO:0000313" key="3">
    <source>
        <dbReference type="Proteomes" id="UP000694392"/>
    </source>
</evidence>
<dbReference type="InterPro" id="IPR028890">
    <property type="entry name" value="Peptidase_C98"/>
</dbReference>
<dbReference type="Ensembl" id="ENSSPUT00000018613.1">
    <property type="protein sequence ID" value="ENSSPUP00000017484.1"/>
    <property type="gene ID" value="ENSSPUG00000013512.1"/>
</dbReference>
<feature type="domain" description="USP" evidence="1">
    <location>
        <begin position="1"/>
        <end position="207"/>
    </location>
</feature>
<dbReference type="GO" id="GO:0032183">
    <property type="term" value="F:SUMO binding"/>
    <property type="evidence" value="ECO:0007669"/>
    <property type="project" value="Ensembl"/>
</dbReference>
<dbReference type="Proteomes" id="UP000694392">
    <property type="component" value="Unplaced"/>
</dbReference>
<dbReference type="AlphaFoldDB" id="A0A8D0H6L3"/>
<evidence type="ECO:0000313" key="2">
    <source>
        <dbReference type="Ensembl" id="ENSSPUP00000017484.1"/>
    </source>
</evidence>
<gene>
    <name evidence="2" type="primary">USPL1</name>
</gene>
<dbReference type="GO" id="GO:0016929">
    <property type="term" value="F:deSUMOylase activity"/>
    <property type="evidence" value="ECO:0007669"/>
    <property type="project" value="Ensembl"/>
</dbReference>
<dbReference type="OMA" id="NANALCW"/>
<dbReference type="InterPro" id="IPR028889">
    <property type="entry name" value="USP"/>
</dbReference>
<dbReference type="GO" id="GO:0009301">
    <property type="term" value="P:snRNA transcription"/>
    <property type="evidence" value="ECO:0007669"/>
    <property type="project" value="Ensembl"/>
</dbReference>
<keyword evidence="3" id="KW-1185">Reference proteome</keyword>
<evidence type="ECO:0000259" key="1">
    <source>
        <dbReference type="PROSITE" id="PS50235"/>
    </source>
</evidence>
<dbReference type="Pfam" id="PF15499">
    <property type="entry name" value="Peptidase_C98"/>
    <property type="match status" value="1"/>
</dbReference>
<dbReference type="InterPro" id="IPR033505">
    <property type="entry name" value="USPL1"/>
</dbReference>
<dbReference type="PANTHER" id="PTHR15294">
    <property type="entry name" value="RETINOVIN-RELATED"/>
    <property type="match status" value="1"/>
</dbReference>
<protein>
    <submittedName>
        <fullName evidence="2">Ubiquitin specific peptidase like 1</fullName>
    </submittedName>
</protein>
<proteinExistence type="predicted"/>
<dbReference type="GO" id="GO:0030576">
    <property type="term" value="P:Cajal body organization"/>
    <property type="evidence" value="ECO:0007669"/>
    <property type="project" value="Ensembl"/>
</dbReference>
<dbReference type="GO" id="GO:0008283">
    <property type="term" value="P:cell population proliferation"/>
    <property type="evidence" value="ECO:0007669"/>
    <property type="project" value="Ensembl"/>
</dbReference>